<comment type="caution">
    <text evidence="1">The sequence shown here is derived from an EMBL/GenBank/DDBJ whole genome shotgun (WGS) entry which is preliminary data.</text>
</comment>
<organism evidence="1 2">
    <name type="scientific">Pistacia atlantica</name>
    <dbReference type="NCBI Taxonomy" id="434234"/>
    <lineage>
        <taxon>Eukaryota</taxon>
        <taxon>Viridiplantae</taxon>
        <taxon>Streptophyta</taxon>
        <taxon>Embryophyta</taxon>
        <taxon>Tracheophyta</taxon>
        <taxon>Spermatophyta</taxon>
        <taxon>Magnoliopsida</taxon>
        <taxon>eudicotyledons</taxon>
        <taxon>Gunneridae</taxon>
        <taxon>Pentapetalae</taxon>
        <taxon>rosids</taxon>
        <taxon>malvids</taxon>
        <taxon>Sapindales</taxon>
        <taxon>Anacardiaceae</taxon>
        <taxon>Pistacia</taxon>
    </lineage>
</organism>
<protein>
    <submittedName>
        <fullName evidence="1">Uncharacterized protein</fullName>
    </submittedName>
</protein>
<keyword evidence="2" id="KW-1185">Reference proteome</keyword>
<sequence length="151" mass="17512">MSVLTEARYDSSKGVREFIMRIVDIQLKPKNHEIPINDNFAVSHTLNSLSTDFNQIKIAYIAQSQTWSINDLITKCVAKEEKLKKERFEIANLVAQSKTHSKGKWKNKKFKSHGSRNDKSFKKQDSNQSQKKANMKDKCYFCKKKGHMNVD</sequence>
<evidence type="ECO:0000313" key="2">
    <source>
        <dbReference type="Proteomes" id="UP001164250"/>
    </source>
</evidence>
<name>A0ACC1A6P9_9ROSI</name>
<reference evidence="2" key="1">
    <citation type="journal article" date="2023" name="G3 (Bethesda)">
        <title>Genome assembly and association tests identify interacting loci associated with vigor, precocity, and sex in interspecific pistachio rootstocks.</title>
        <authorList>
            <person name="Palmer W."/>
            <person name="Jacygrad E."/>
            <person name="Sagayaradj S."/>
            <person name="Cavanaugh K."/>
            <person name="Han R."/>
            <person name="Bertier L."/>
            <person name="Beede B."/>
            <person name="Kafkas S."/>
            <person name="Golino D."/>
            <person name="Preece J."/>
            <person name="Michelmore R."/>
        </authorList>
    </citation>
    <scope>NUCLEOTIDE SEQUENCE [LARGE SCALE GENOMIC DNA]</scope>
</reference>
<evidence type="ECO:0000313" key="1">
    <source>
        <dbReference type="EMBL" id="KAJ0082989.1"/>
    </source>
</evidence>
<accession>A0ACC1A6P9</accession>
<dbReference type="EMBL" id="CM047908">
    <property type="protein sequence ID" value="KAJ0082989.1"/>
    <property type="molecule type" value="Genomic_DNA"/>
</dbReference>
<dbReference type="Proteomes" id="UP001164250">
    <property type="component" value="Chromosome 12"/>
</dbReference>
<gene>
    <name evidence="1" type="ORF">Patl1_11197</name>
</gene>
<proteinExistence type="predicted"/>